<dbReference type="SUPFAM" id="SSF50044">
    <property type="entry name" value="SH3-domain"/>
    <property type="match status" value="1"/>
</dbReference>
<feature type="region of interest" description="Disordered" evidence="3">
    <location>
        <begin position="93"/>
        <end position="136"/>
    </location>
</feature>
<evidence type="ECO:0000313" key="6">
    <source>
        <dbReference type="Proteomes" id="UP000094801"/>
    </source>
</evidence>
<dbReference type="STRING" id="983967.A0A1E4STD9"/>
<feature type="compositionally biased region" description="Acidic residues" evidence="3">
    <location>
        <begin position="113"/>
        <end position="123"/>
    </location>
</feature>
<gene>
    <name evidence="5" type="ORF">CANARDRAFT_183067</name>
</gene>
<sequence>VSVKDFGYEISNPLHYDDDDDEINNDDKNFKPLIHAIALYPFHPENENELELVVNQSIMINYEYGDGWLVALDPVTGETGLVPSEYVQLILSDDEDDEDDEHEHEHELHEVVDGEDGFEDDDVSNAKPFLPAIFQD</sequence>
<feature type="compositionally biased region" description="Acidic residues" evidence="3">
    <location>
        <begin position="93"/>
        <end position="102"/>
    </location>
</feature>
<dbReference type="Proteomes" id="UP000094801">
    <property type="component" value="Unassembled WGS sequence"/>
</dbReference>
<dbReference type="InterPro" id="IPR036028">
    <property type="entry name" value="SH3-like_dom_sf"/>
</dbReference>
<proteinExistence type="predicted"/>
<keyword evidence="6" id="KW-1185">Reference proteome</keyword>
<reference evidence="6" key="1">
    <citation type="submission" date="2016-04" db="EMBL/GenBank/DDBJ databases">
        <title>Comparative genomics of biotechnologically important yeasts.</title>
        <authorList>
            <consortium name="DOE Joint Genome Institute"/>
            <person name="Riley R."/>
            <person name="Haridas S."/>
            <person name="Wolfe K.H."/>
            <person name="Lopes M.R."/>
            <person name="Hittinger C.T."/>
            <person name="Goker M."/>
            <person name="Salamov A."/>
            <person name="Wisecaver J."/>
            <person name="Long T.M."/>
            <person name="Aerts A.L."/>
            <person name="Barry K."/>
            <person name="Choi C."/>
            <person name="Clum A."/>
            <person name="Coughlan A.Y."/>
            <person name="Deshpande S."/>
            <person name="Douglass A.P."/>
            <person name="Hanson S.J."/>
            <person name="Klenk H.-P."/>
            <person name="Labutti K."/>
            <person name="Lapidus A."/>
            <person name="Lindquist E."/>
            <person name="Lipzen A."/>
            <person name="Meier-Kolthoff J.P."/>
            <person name="Ohm R.A."/>
            <person name="Otillar R.P."/>
            <person name="Pangilinan J."/>
            <person name="Peng Y."/>
            <person name="Rokas A."/>
            <person name="Rosa C.A."/>
            <person name="Scheuner C."/>
            <person name="Sibirny A.A."/>
            <person name="Slot J.C."/>
            <person name="Stielow J.B."/>
            <person name="Sun H."/>
            <person name="Kurtzman C.P."/>
            <person name="Blackwell M."/>
            <person name="Grigoriev I.V."/>
            <person name="Jeffries T.W."/>
        </authorList>
    </citation>
    <scope>NUCLEOTIDE SEQUENCE [LARGE SCALE GENOMIC DNA]</scope>
    <source>
        <strain evidence="6">NRRL YB-2248</strain>
    </source>
</reference>
<organism evidence="5 6">
    <name type="scientific">[Candida] arabinofermentans NRRL YB-2248</name>
    <dbReference type="NCBI Taxonomy" id="983967"/>
    <lineage>
        <taxon>Eukaryota</taxon>
        <taxon>Fungi</taxon>
        <taxon>Dikarya</taxon>
        <taxon>Ascomycota</taxon>
        <taxon>Saccharomycotina</taxon>
        <taxon>Pichiomycetes</taxon>
        <taxon>Pichiales</taxon>
        <taxon>Pichiaceae</taxon>
        <taxon>Ogataea</taxon>
        <taxon>Ogataea/Candida clade</taxon>
    </lineage>
</organism>
<evidence type="ECO:0000259" key="4">
    <source>
        <dbReference type="PROSITE" id="PS50002"/>
    </source>
</evidence>
<protein>
    <recommendedName>
        <fullName evidence="4">SH3 domain-containing protein</fullName>
    </recommendedName>
</protein>
<dbReference type="OrthoDB" id="19092at2759"/>
<feature type="non-terminal residue" evidence="5">
    <location>
        <position position="136"/>
    </location>
</feature>
<name>A0A1E4STD9_9ASCO</name>
<dbReference type="SMART" id="SM00326">
    <property type="entry name" value="SH3"/>
    <property type="match status" value="1"/>
</dbReference>
<accession>A0A1E4STD9</accession>
<dbReference type="PROSITE" id="PS50002">
    <property type="entry name" value="SH3"/>
    <property type="match status" value="1"/>
</dbReference>
<feature type="non-terminal residue" evidence="5">
    <location>
        <position position="1"/>
    </location>
</feature>
<dbReference type="Gene3D" id="2.30.30.40">
    <property type="entry name" value="SH3 Domains"/>
    <property type="match status" value="1"/>
</dbReference>
<feature type="domain" description="SH3" evidence="4">
    <location>
        <begin position="31"/>
        <end position="92"/>
    </location>
</feature>
<dbReference type="AlphaFoldDB" id="A0A1E4STD9"/>
<evidence type="ECO:0000256" key="3">
    <source>
        <dbReference type="SAM" id="MobiDB-lite"/>
    </source>
</evidence>
<evidence type="ECO:0000313" key="5">
    <source>
        <dbReference type="EMBL" id="ODV82773.1"/>
    </source>
</evidence>
<feature type="compositionally biased region" description="Basic and acidic residues" evidence="3">
    <location>
        <begin position="103"/>
        <end position="112"/>
    </location>
</feature>
<dbReference type="EMBL" id="KV453874">
    <property type="protein sequence ID" value="ODV82773.1"/>
    <property type="molecule type" value="Genomic_DNA"/>
</dbReference>
<dbReference type="InterPro" id="IPR001452">
    <property type="entry name" value="SH3_domain"/>
</dbReference>
<dbReference type="Pfam" id="PF14604">
    <property type="entry name" value="SH3_9"/>
    <property type="match status" value="1"/>
</dbReference>
<evidence type="ECO:0000256" key="1">
    <source>
        <dbReference type="ARBA" id="ARBA00022443"/>
    </source>
</evidence>
<evidence type="ECO:0000256" key="2">
    <source>
        <dbReference type="PROSITE-ProRule" id="PRU00192"/>
    </source>
</evidence>
<keyword evidence="1 2" id="KW-0728">SH3 domain</keyword>